<feature type="transmembrane region" description="Helical" evidence="7">
    <location>
        <begin position="419"/>
        <end position="444"/>
    </location>
</feature>
<evidence type="ECO:0000313" key="9">
    <source>
        <dbReference type="Proteomes" id="UP000187455"/>
    </source>
</evidence>
<evidence type="ECO:0000313" key="8">
    <source>
        <dbReference type="EMBL" id="OLY80884.1"/>
    </source>
</evidence>
<dbReference type="AlphaFoldDB" id="A0A1R0GVG5"/>
<feature type="transmembrane region" description="Helical" evidence="7">
    <location>
        <begin position="456"/>
        <end position="477"/>
    </location>
</feature>
<evidence type="ECO:0000256" key="3">
    <source>
        <dbReference type="ARBA" id="ARBA00022692"/>
    </source>
</evidence>
<reference evidence="8 9" key="1">
    <citation type="journal article" date="2016" name="Mol. Biol. Evol.">
        <title>Genome-Wide Survey of Gut Fungi (Harpellales) Reveals the First Horizontally Transferred Ubiquitin Gene from a Mosquito Host.</title>
        <authorList>
            <person name="Wang Y."/>
            <person name="White M.M."/>
            <person name="Kvist S."/>
            <person name="Moncalvo J.M."/>
        </authorList>
    </citation>
    <scope>NUCLEOTIDE SEQUENCE [LARGE SCALE GENOMIC DNA]</scope>
    <source>
        <strain evidence="8 9">ALG-7-W6</strain>
    </source>
</reference>
<keyword evidence="4 7" id="KW-1133">Transmembrane helix</keyword>
<organism evidence="8 9">
    <name type="scientific">Smittium mucronatum</name>
    <dbReference type="NCBI Taxonomy" id="133383"/>
    <lineage>
        <taxon>Eukaryota</taxon>
        <taxon>Fungi</taxon>
        <taxon>Fungi incertae sedis</taxon>
        <taxon>Zoopagomycota</taxon>
        <taxon>Kickxellomycotina</taxon>
        <taxon>Harpellomycetes</taxon>
        <taxon>Harpellales</taxon>
        <taxon>Legeriomycetaceae</taxon>
        <taxon>Smittium</taxon>
    </lineage>
</organism>
<keyword evidence="3 6" id="KW-0812">Transmembrane</keyword>
<comment type="caution">
    <text evidence="8">The sequence shown here is derived from an EMBL/GenBank/DDBJ whole genome shotgun (WGS) entry which is preliminary data.</text>
</comment>
<keyword evidence="6" id="KW-0813">Transport</keyword>
<comment type="similarity">
    <text evidence="2 6">Belongs to the major facilitator superfamily. Proton-dependent oligopeptide transporter (POT/PTR) (TC 2.A.17) family.</text>
</comment>
<feature type="transmembrane region" description="Helical" evidence="7">
    <location>
        <begin position="303"/>
        <end position="321"/>
    </location>
</feature>
<dbReference type="InterPro" id="IPR000109">
    <property type="entry name" value="POT_fam"/>
</dbReference>
<dbReference type="Gene3D" id="1.20.1250.20">
    <property type="entry name" value="MFS general substrate transporter like domains"/>
    <property type="match status" value="1"/>
</dbReference>
<dbReference type="OrthoDB" id="8904098at2759"/>
<dbReference type="GO" id="GO:0022857">
    <property type="term" value="F:transmembrane transporter activity"/>
    <property type="evidence" value="ECO:0007669"/>
    <property type="project" value="InterPro"/>
</dbReference>
<feature type="transmembrane region" description="Helical" evidence="7">
    <location>
        <begin position="192"/>
        <end position="212"/>
    </location>
</feature>
<feature type="transmembrane region" description="Helical" evidence="7">
    <location>
        <begin position="218"/>
        <end position="242"/>
    </location>
</feature>
<name>A0A1R0GVG5_9FUNG</name>
<keyword evidence="9" id="KW-1185">Reference proteome</keyword>
<feature type="transmembrane region" description="Helical" evidence="7">
    <location>
        <begin position="374"/>
        <end position="396"/>
    </location>
</feature>
<feature type="transmembrane region" description="Helical" evidence="7">
    <location>
        <begin position="79"/>
        <end position="98"/>
    </location>
</feature>
<dbReference type="EMBL" id="LSSL01003026">
    <property type="protein sequence ID" value="OLY80884.1"/>
    <property type="molecule type" value="Genomic_DNA"/>
</dbReference>
<dbReference type="GO" id="GO:0016020">
    <property type="term" value="C:membrane"/>
    <property type="evidence" value="ECO:0007669"/>
    <property type="project" value="UniProtKB-SubCell"/>
</dbReference>
<sequence length="520" mass="58697">MADIEKFYGYPEVLINGDGYMQQQPADFIGGVPEPLHLSSWFIISTELCERFTYYGASLMFAQYLKNELNMKKTDQVSIIRGFTFFCYFTTLFGAFIADQYLGKYITIAGFASWYILGISLLSISTLTSIERSVRLALFIISTYVFIGVGTGGIKSNVSVFVAEQVKTGYKATKIPGVYIDSRATIERCYRYFYLAINVGGFSGMLLCPQLAKNVNYFTAYVVPAGVMAVGLIIFVPGYSLYVKKPVGQSPFVKVYRTIRYALKNKNPNNAHWLDSSKGLKDAEWDDKYVDGLKRSIRACKVFLFYPIYWALYNNMTDNFINQGLEMKRPNWLSADQLNVINSAVLIVTIPIFDTWVFPALAKRGIYLGPIKKFFIGFMIVSAGFVYVTVIQKFVYKSGPYYEFNSPDVPEDAYNDISIWWQVPAYVCIGISEIFTSITGLEYAFSQAPAELKSTLTALFLLSNAGGSLLGMILAIWSGDPTVLYTFAAQSIIMFLFGIAFYLVFRHYDEEVRLQITYEG</sequence>
<dbReference type="PROSITE" id="PS01023">
    <property type="entry name" value="PTR2_2"/>
    <property type="match status" value="1"/>
</dbReference>
<dbReference type="GO" id="GO:0006857">
    <property type="term" value="P:oligopeptide transport"/>
    <property type="evidence" value="ECO:0007669"/>
    <property type="project" value="InterPro"/>
</dbReference>
<feature type="transmembrane region" description="Helical" evidence="7">
    <location>
        <begin position="483"/>
        <end position="505"/>
    </location>
</feature>
<gene>
    <name evidence="8" type="ORF">AYI68_g5016</name>
</gene>
<feature type="transmembrane region" description="Helical" evidence="7">
    <location>
        <begin position="136"/>
        <end position="154"/>
    </location>
</feature>
<evidence type="ECO:0000256" key="2">
    <source>
        <dbReference type="ARBA" id="ARBA00005982"/>
    </source>
</evidence>
<accession>A0A1R0GVG5</accession>
<proteinExistence type="inferred from homology"/>
<comment type="subcellular location">
    <subcellularLocation>
        <location evidence="1 6">Membrane</location>
        <topology evidence="1 6">Multi-pass membrane protein</topology>
    </subcellularLocation>
</comment>
<evidence type="ECO:0000256" key="7">
    <source>
        <dbReference type="SAM" id="Phobius"/>
    </source>
</evidence>
<dbReference type="SUPFAM" id="SSF103473">
    <property type="entry name" value="MFS general substrate transporter"/>
    <property type="match status" value="1"/>
</dbReference>
<feature type="transmembrane region" description="Helical" evidence="7">
    <location>
        <begin position="341"/>
        <end position="362"/>
    </location>
</feature>
<keyword evidence="5 7" id="KW-0472">Membrane</keyword>
<evidence type="ECO:0000256" key="5">
    <source>
        <dbReference type="ARBA" id="ARBA00023136"/>
    </source>
</evidence>
<protein>
    <submittedName>
        <fullName evidence="8">Putative peptide transporter ptr2</fullName>
    </submittedName>
</protein>
<dbReference type="Pfam" id="PF00854">
    <property type="entry name" value="PTR2"/>
    <property type="match status" value="1"/>
</dbReference>
<dbReference type="Proteomes" id="UP000187455">
    <property type="component" value="Unassembled WGS sequence"/>
</dbReference>
<dbReference type="PANTHER" id="PTHR11654">
    <property type="entry name" value="OLIGOPEPTIDE TRANSPORTER-RELATED"/>
    <property type="match status" value="1"/>
</dbReference>
<feature type="transmembrane region" description="Helical" evidence="7">
    <location>
        <begin position="105"/>
        <end position="124"/>
    </location>
</feature>
<dbReference type="InterPro" id="IPR036259">
    <property type="entry name" value="MFS_trans_sf"/>
</dbReference>
<evidence type="ECO:0000256" key="1">
    <source>
        <dbReference type="ARBA" id="ARBA00004141"/>
    </source>
</evidence>
<dbReference type="InterPro" id="IPR018456">
    <property type="entry name" value="PTR2_symporter_CS"/>
</dbReference>
<evidence type="ECO:0000256" key="4">
    <source>
        <dbReference type="ARBA" id="ARBA00022989"/>
    </source>
</evidence>
<evidence type="ECO:0000256" key="6">
    <source>
        <dbReference type="RuleBase" id="RU003755"/>
    </source>
</evidence>